<evidence type="ECO:0000313" key="2">
    <source>
        <dbReference type="EMBL" id="EFU40995.1"/>
    </source>
</evidence>
<keyword evidence="3" id="KW-1185">Reference proteome</keyword>
<dbReference type="EMBL" id="ADHJ01000023">
    <property type="protein sequence ID" value="EFU40995.1"/>
    <property type="molecule type" value="Genomic_DNA"/>
</dbReference>
<dbReference type="Gene3D" id="1.10.260.40">
    <property type="entry name" value="lambda repressor-like DNA-binding domains"/>
    <property type="match status" value="1"/>
</dbReference>
<dbReference type="PANTHER" id="PTHR37301">
    <property type="entry name" value="DNA-BINDING PROTEIN-RELATED"/>
    <property type="match status" value="1"/>
</dbReference>
<dbReference type="InterPro" id="IPR001387">
    <property type="entry name" value="Cro/C1-type_HTH"/>
</dbReference>
<comment type="caution">
    <text evidence="2">The sequence shown here is derived from an EMBL/GenBank/DDBJ whole genome shotgun (WGS) entry which is preliminary data.</text>
</comment>
<evidence type="ECO:0000313" key="3">
    <source>
        <dbReference type="Proteomes" id="UP000003094"/>
    </source>
</evidence>
<feature type="domain" description="HTH cro/C1-type" evidence="1">
    <location>
        <begin position="23"/>
        <end position="60"/>
    </location>
</feature>
<name>A0A2R9SUB7_9BACL</name>
<protein>
    <submittedName>
        <fullName evidence="2">Putative transcriptional regulator, XRE family protein</fullName>
    </submittedName>
</protein>
<sequence>MISYKPFQKLLIDREIKKQDLLKMTGISSATMAKLNTNEYVSLEVIDKLCTALGCQPGDLLEHIAETKVESSNDTGNEMRGNN</sequence>
<dbReference type="KEGG" id="pvo:PVOR_15219"/>
<dbReference type="InterPro" id="IPR010982">
    <property type="entry name" value="Lambda_DNA-bd_dom_sf"/>
</dbReference>
<dbReference type="Pfam" id="PF13443">
    <property type="entry name" value="HTH_26"/>
    <property type="match status" value="1"/>
</dbReference>
<reference evidence="2 3" key="1">
    <citation type="journal article" date="2010" name="BMC Genomics">
        <title>Genome sequence of the pattern forming Paenibacillus vortex bacterium reveals potential for thriving in complex environments.</title>
        <authorList>
            <person name="Sirota-Madi A."/>
            <person name="Olender T."/>
            <person name="Helman Y."/>
            <person name="Ingham C."/>
            <person name="Brainis I."/>
            <person name="Roth D."/>
            <person name="Hagi E."/>
            <person name="Brodsky L."/>
            <person name="Leshkowitz D."/>
            <person name="Galatenko V."/>
            <person name="Nikolaev V."/>
            <person name="Mugasimangalam R.C."/>
            <person name="Bransburg-Zabary S."/>
            <person name="Gutnick D.L."/>
            <person name="Lancet D."/>
            <person name="Ben-Jacob E."/>
        </authorList>
    </citation>
    <scope>NUCLEOTIDE SEQUENCE [LARGE SCALE GENOMIC DNA]</scope>
    <source>
        <strain evidence="2 3">V453</strain>
    </source>
</reference>
<organism evidence="2 3">
    <name type="scientific">Paenibacillus vortex V453</name>
    <dbReference type="NCBI Taxonomy" id="715225"/>
    <lineage>
        <taxon>Bacteria</taxon>
        <taxon>Bacillati</taxon>
        <taxon>Bacillota</taxon>
        <taxon>Bacilli</taxon>
        <taxon>Bacillales</taxon>
        <taxon>Paenibacillaceae</taxon>
        <taxon>Paenibacillus</taxon>
    </lineage>
</organism>
<dbReference type="PANTHER" id="PTHR37301:SF1">
    <property type="entry name" value="DNA-BINDING PROTEIN"/>
    <property type="match status" value="1"/>
</dbReference>
<gene>
    <name evidence="2" type="ORF">PVOR_15219</name>
</gene>
<dbReference type="Proteomes" id="UP000003094">
    <property type="component" value="Unassembled WGS sequence"/>
</dbReference>
<dbReference type="PROSITE" id="PS50943">
    <property type="entry name" value="HTH_CROC1"/>
    <property type="match status" value="1"/>
</dbReference>
<accession>A0A2R9SUB7</accession>
<dbReference type="GO" id="GO:0003677">
    <property type="term" value="F:DNA binding"/>
    <property type="evidence" value="ECO:0007669"/>
    <property type="project" value="InterPro"/>
</dbReference>
<proteinExistence type="predicted"/>
<dbReference type="SUPFAM" id="SSF47413">
    <property type="entry name" value="lambda repressor-like DNA-binding domains"/>
    <property type="match status" value="1"/>
</dbReference>
<evidence type="ECO:0000259" key="1">
    <source>
        <dbReference type="PROSITE" id="PS50943"/>
    </source>
</evidence>
<dbReference type="RefSeq" id="WP_006209835.1">
    <property type="nucleotide sequence ID" value="NZ_ADHJ01000023.1"/>
</dbReference>
<dbReference type="AlphaFoldDB" id="A0A2R9SUB7"/>